<proteinExistence type="predicted"/>
<comment type="caution">
    <text evidence="2">The sequence shown here is derived from an EMBL/GenBank/DDBJ whole genome shotgun (WGS) entry which is preliminary data.</text>
</comment>
<evidence type="ECO:0000313" key="3">
    <source>
        <dbReference type="Proteomes" id="UP001595555"/>
    </source>
</evidence>
<dbReference type="EMBL" id="JBHRTF010000003">
    <property type="protein sequence ID" value="MFC3115599.1"/>
    <property type="molecule type" value="Genomic_DNA"/>
</dbReference>
<accession>A0ABV7FI80</accession>
<sequence length="45" mass="5101">MDSIVAYGLVIVFLACVMITYVGIYAYKHIKADSEKAEKELDFKN</sequence>
<keyword evidence="1" id="KW-1133">Transmembrane helix</keyword>
<evidence type="ECO:0000313" key="2">
    <source>
        <dbReference type="EMBL" id="MFC3115599.1"/>
    </source>
</evidence>
<reference evidence="3" key="1">
    <citation type="journal article" date="2019" name="Int. J. Syst. Evol. Microbiol.">
        <title>The Global Catalogue of Microorganisms (GCM) 10K type strain sequencing project: providing services to taxonomists for standard genome sequencing and annotation.</title>
        <authorList>
            <consortium name="The Broad Institute Genomics Platform"/>
            <consortium name="The Broad Institute Genome Sequencing Center for Infectious Disease"/>
            <person name="Wu L."/>
            <person name="Ma J."/>
        </authorList>
    </citation>
    <scope>NUCLEOTIDE SEQUENCE [LARGE SCALE GENOMIC DNA]</scope>
    <source>
        <strain evidence="3">KCTC 52237</strain>
    </source>
</reference>
<dbReference type="Proteomes" id="UP001595555">
    <property type="component" value="Unassembled WGS sequence"/>
</dbReference>
<gene>
    <name evidence="2" type="ORF">ACFODX_08535</name>
</gene>
<keyword evidence="1" id="KW-0472">Membrane</keyword>
<feature type="transmembrane region" description="Helical" evidence="1">
    <location>
        <begin position="6"/>
        <end position="27"/>
    </location>
</feature>
<dbReference type="RefSeq" id="WP_378118043.1">
    <property type="nucleotide sequence ID" value="NZ_JBHRTF010000003.1"/>
</dbReference>
<keyword evidence="3" id="KW-1185">Reference proteome</keyword>
<protein>
    <submittedName>
        <fullName evidence="2">Uncharacterized protein</fullName>
    </submittedName>
</protein>
<keyword evidence="1" id="KW-0812">Transmembrane</keyword>
<evidence type="ECO:0000256" key="1">
    <source>
        <dbReference type="SAM" id="Phobius"/>
    </source>
</evidence>
<name>A0ABV7FI80_9GAMM</name>
<organism evidence="2 3">
    <name type="scientific">Cellvibrio fontiphilus</name>
    <dbReference type="NCBI Taxonomy" id="1815559"/>
    <lineage>
        <taxon>Bacteria</taxon>
        <taxon>Pseudomonadati</taxon>
        <taxon>Pseudomonadota</taxon>
        <taxon>Gammaproteobacteria</taxon>
        <taxon>Cellvibrionales</taxon>
        <taxon>Cellvibrionaceae</taxon>
        <taxon>Cellvibrio</taxon>
    </lineage>
</organism>